<dbReference type="AlphaFoldDB" id="A0A0F0L156"/>
<feature type="domain" description="Alkyl hydroperoxide reductase subunit C/ Thiol specific antioxidant" evidence="2">
    <location>
        <begin position="10"/>
        <end position="136"/>
    </location>
</feature>
<dbReference type="InterPro" id="IPR000866">
    <property type="entry name" value="AhpC/TSA"/>
</dbReference>
<evidence type="ECO:0000313" key="3">
    <source>
        <dbReference type="EMBL" id="KJL25291.1"/>
    </source>
</evidence>
<protein>
    <submittedName>
        <fullName evidence="3">Thiol-disulfide oxidoreductase ResA</fullName>
    </submittedName>
</protein>
<evidence type="ECO:0000313" key="4">
    <source>
        <dbReference type="Proteomes" id="UP000033725"/>
    </source>
</evidence>
<dbReference type="GO" id="GO:0016491">
    <property type="term" value="F:oxidoreductase activity"/>
    <property type="evidence" value="ECO:0007669"/>
    <property type="project" value="InterPro"/>
</dbReference>
<dbReference type="CDD" id="cd02966">
    <property type="entry name" value="TlpA_like_family"/>
    <property type="match status" value="1"/>
</dbReference>
<evidence type="ECO:0000256" key="1">
    <source>
        <dbReference type="SAM" id="MobiDB-lite"/>
    </source>
</evidence>
<dbReference type="EMBL" id="JYIV01000017">
    <property type="protein sequence ID" value="KJL25291.1"/>
    <property type="molecule type" value="Genomic_DNA"/>
</dbReference>
<dbReference type="Proteomes" id="UP000033725">
    <property type="component" value="Unassembled WGS sequence"/>
</dbReference>
<name>A0A0F0L156_9MICO</name>
<dbReference type="SUPFAM" id="SSF52833">
    <property type="entry name" value="Thioredoxin-like"/>
    <property type="match status" value="1"/>
</dbReference>
<organism evidence="3 4">
    <name type="scientific">Microbacterium oxydans</name>
    <dbReference type="NCBI Taxonomy" id="82380"/>
    <lineage>
        <taxon>Bacteria</taxon>
        <taxon>Bacillati</taxon>
        <taxon>Actinomycetota</taxon>
        <taxon>Actinomycetes</taxon>
        <taxon>Micrococcales</taxon>
        <taxon>Microbacteriaceae</taxon>
        <taxon>Microbacterium</taxon>
    </lineage>
</organism>
<dbReference type="PANTHER" id="PTHR42852:SF13">
    <property type="entry name" value="PROTEIN DIPZ"/>
    <property type="match status" value="1"/>
</dbReference>
<dbReference type="InterPro" id="IPR050553">
    <property type="entry name" value="Thioredoxin_ResA/DsbE_sf"/>
</dbReference>
<evidence type="ECO:0000259" key="2">
    <source>
        <dbReference type="Pfam" id="PF00578"/>
    </source>
</evidence>
<dbReference type="InterPro" id="IPR036249">
    <property type="entry name" value="Thioredoxin-like_sf"/>
</dbReference>
<dbReference type="Gene3D" id="3.40.30.10">
    <property type="entry name" value="Glutaredoxin"/>
    <property type="match status" value="1"/>
</dbReference>
<sequence>MPESPTDTADFTLDVSEWVNSAPVSPESLRGRVVVIEAFQMLCPGCVSHGLPLAQRLHGMFDRSELVVLGLHTVFEHHEVMGREALEVFLSEYRIEFPVAIDRPIDGQAIPATMQRYGLRGTPSMMIVDREGRVRQIAFGAVDELALGTYLGRLLVERTPHDASSITGGAERSGEESCDVDGSCT</sequence>
<accession>A0A0F0L156</accession>
<dbReference type="PANTHER" id="PTHR42852">
    <property type="entry name" value="THIOL:DISULFIDE INTERCHANGE PROTEIN DSBE"/>
    <property type="match status" value="1"/>
</dbReference>
<reference evidence="3 4" key="1">
    <citation type="submission" date="2015-02" db="EMBL/GenBank/DDBJ databases">
        <title>Draft genome sequences of ten Microbacterium spp. with emphasis on heavy metal contaminated environments.</title>
        <authorList>
            <person name="Corretto E."/>
        </authorList>
    </citation>
    <scope>NUCLEOTIDE SEQUENCE [LARGE SCALE GENOMIC DNA]</scope>
    <source>
        <strain evidence="3 4">BEL163</strain>
    </source>
</reference>
<dbReference type="GO" id="GO:0016209">
    <property type="term" value="F:antioxidant activity"/>
    <property type="evidence" value="ECO:0007669"/>
    <property type="project" value="InterPro"/>
</dbReference>
<gene>
    <name evidence="3" type="primary">resA_1</name>
    <name evidence="3" type="ORF">RN51_00739</name>
</gene>
<comment type="caution">
    <text evidence="3">The sequence shown here is derived from an EMBL/GenBank/DDBJ whole genome shotgun (WGS) entry which is preliminary data.</text>
</comment>
<dbReference type="Pfam" id="PF00578">
    <property type="entry name" value="AhpC-TSA"/>
    <property type="match status" value="1"/>
</dbReference>
<dbReference type="RefSeq" id="WP_045262673.1">
    <property type="nucleotide sequence ID" value="NZ_JYIV01000017.1"/>
</dbReference>
<dbReference type="OrthoDB" id="9811352at2"/>
<feature type="region of interest" description="Disordered" evidence="1">
    <location>
        <begin position="162"/>
        <end position="185"/>
    </location>
</feature>
<dbReference type="PATRIC" id="fig|82380.10.peg.738"/>
<proteinExistence type="predicted"/>